<sequence>MNHRLAQEVCNIVKQELKGRGLSYGDLANALELSEVSVKRLLNNAQPMSIQRLINICQLIEYPLSKLLEKAERNVHAIPLFTAKQDSAFYELPALFTFWSELAEHKSVDDIAHSYDLDPASVHIYLRKLEKAGLISLELNNQCTLLVPGHTAFEQGAKYSEFFTARVLSGLQQRVIDIPIDDDQAFLISLKAELTQQEFQEINKKLEEWMFNLLRESQELRSREGFKVKPYTFGFMGAQGAFHDALPKIERLTDL</sequence>
<dbReference type="Gene3D" id="1.10.260.40">
    <property type="entry name" value="lambda repressor-like DNA-binding domains"/>
    <property type="match status" value="1"/>
</dbReference>
<dbReference type="OrthoDB" id="9342548at2"/>
<keyword evidence="3" id="KW-1185">Reference proteome</keyword>
<organism evidence="2 3">
    <name type="scientific">Vibrio ouci</name>
    <dbReference type="NCBI Taxonomy" id="2499078"/>
    <lineage>
        <taxon>Bacteria</taxon>
        <taxon>Pseudomonadati</taxon>
        <taxon>Pseudomonadota</taxon>
        <taxon>Gammaproteobacteria</taxon>
        <taxon>Vibrionales</taxon>
        <taxon>Vibrionaceae</taxon>
        <taxon>Vibrio</taxon>
    </lineage>
</organism>
<dbReference type="InterPro" id="IPR036390">
    <property type="entry name" value="WH_DNA-bd_sf"/>
</dbReference>
<evidence type="ECO:0000313" key="2">
    <source>
        <dbReference type="EMBL" id="TFH92183.1"/>
    </source>
</evidence>
<reference evidence="2 3" key="1">
    <citation type="submission" date="2019-01" db="EMBL/GenBank/DDBJ databases">
        <title>Vibrio BEI176 sp. nov, a marine bacterium isolated from China: eastern marignal seas.</title>
        <authorList>
            <person name="Li B."/>
        </authorList>
    </citation>
    <scope>NUCLEOTIDE SEQUENCE [LARGE SCALE GENOMIC DNA]</scope>
    <source>
        <strain evidence="2 3">BEI176</strain>
    </source>
</reference>
<dbReference type="InterPro" id="IPR001387">
    <property type="entry name" value="Cro/C1-type_HTH"/>
</dbReference>
<gene>
    <name evidence="2" type="ORF">ELS82_07145</name>
</gene>
<dbReference type="GO" id="GO:0003677">
    <property type="term" value="F:DNA binding"/>
    <property type="evidence" value="ECO:0007669"/>
    <property type="project" value="InterPro"/>
</dbReference>
<accession>A0A4Y8WHP2</accession>
<dbReference type="CDD" id="cd00093">
    <property type="entry name" value="HTH_XRE"/>
    <property type="match status" value="1"/>
</dbReference>
<proteinExistence type="predicted"/>
<feature type="domain" description="HTH cro/C1-type" evidence="1">
    <location>
        <begin position="13"/>
        <end position="67"/>
    </location>
</feature>
<protein>
    <submittedName>
        <fullName evidence="2">XRE family transcriptional regulator</fullName>
    </submittedName>
</protein>
<dbReference type="SUPFAM" id="SSF46785">
    <property type="entry name" value="Winged helix' DNA-binding domain"/>
    <property type="match status" value="1"/>
</dbReference>
<evidence type="ECO:0000259" key="1">
    <source>
        <dbReference type="PROSITE" id="PS50943"/>
    </source>
</evidence>
<name>A0A4Y8WHP2_9VIBR</name>
<dbReference type="AlphaFoldDB" id="A0A4Y8WHP2"/>
<dbReference type="RefSeq" id="WP_134834882.1">
    <property type="nucleotide sequence ID" value="NZ_SATR01000008.1"/>
</dbReference>
<comment type="caution">
    <text evidence="2">The sequence shown here is derived from an EMBL/GenBank/DDBJ whole genome shotgun (WGS) entry which is preliminary data.</text>
</comment>
<dbReference type="InterPro" id="IPR010982">
    <property type="entry name" value="Lambda_DNA-bd_dom_sf"/>
</dbReference>
<dbReference type="PROSITE" id="PS50943">
    <property type="entry name" value="HTH_CROC1"/>
    <property type="match status" value="1"/>
</dbReference>
<dbReference type="Proteomes" id="UP000297753">
    <property type="component" value="Unassembled WGS sequence"/>
</dbReference>
<dbReference type="EMBL" id="SATR01000008">
    <property type="protein sequence ID" value="TFH92183.1"/>
    <property type="molecule type" value="Genomic_DNA"/>
</dbReference>
<evidence type="ECO:0000313" key="3">
    <source>
        <dbReference type="Proteomes" id="UP000297753"/>
    </source>
</evidence>
<dbReference type="SUPFAM" id="SSF47413">
    <property type="entry name" value="lambda repressor-like DNA-binding domains"/>
    <property type="match status" value="1"/>
</dbReference>